<evidence type="ECO:0000313" key="1">
    <source>
        <dbReference type="EMBL" id="SUG26753.1"/>
    </source>
</evidence>
<reference evidence="1 2" key="1">
    <citation type="submission" date="2018-06" db="EMBL/GenBank/DDBJ databases">
        <authorList>
            <consortium name="Pathogen Informatics"/>
            <person name="Doyle S."/>
        </authorList>
    </citation>
    <scope>NUCLEOTIDE SEQUENCE [LARGE SCALE GENOMIC DNA]</scope>
    <source>
        <strain evidence="1 2">NCTC10718</strain>
    </source>
</reference>
<accession>A0A379SAW9</accession>
<name>A0A379SAW9_SALER</name>
<organism evidence="1 2">
    <name type="scientific">Salmonella enterica</name>
    <name type="common">Salmonella choleraesuis</name>
    <dbReference type="NCBI Taxonomy" id="28901"/>
    <lineage>
        <taxon>Bacteria</taxon>
        <taxon>Pseudomonadati</taxon>
        <taxon>Pseudomonadota</taxon>
        <taxon>Gammaproteobacteria</taxon>
        <taxon>Enterobacterales</taxon>
        <taxon>Enterobacteriaceae</taxon>
        <taxon>Salmonella</taxon>
    </lineage>
</organism>
<sequence length="430" mass="49138">MWNIFSNITEDNELEQWKIRIKIDKGKQPLPNITDIGTETLIIGYCLWNQTEYDEKLSVAPIIDDIPSLRKNTIVFPREGAFAWSILNNGSFLWESKITKKEFETAYCFMVWADPIGSAAFFDDSNYWKGVLRIEDNSLVKHDEKGNGYINHIIEINLNIAQGVISYFIDLVEKYSTGSFDELKLIHDEVKGGNIDALGKLGVMGPSLGDNDTCIMAGAIDAYEYGNRVTTGRKEDLYDFNYYNEQRKIAFNSEDGCINEHPDYNNPDHTTVFSPYAAMKVKWGQSNISIYDFKTPIKQLYAEMIRIGNDGRIYSNEGFSNINWGIVGRQLELEKGKANFYAALDPRSSNDAHDEKATNTGYEMVEKAALDKKFPVKLDRKILFSLTLKALRENDLFTCLGAEMYKEKQLAEKAKKTIDAQTEYYYSNPY</sequence>
<evidence type="ECO:0000313" key="2">
    <source>
        <dbReference type="Proteomes" id="UP000254332"/>
    </source>
</evidence>
<protein>
    <submittedName>
        <fullName evidence="1">Uncharacterized protein</fullName>
    </submittedName>
</protein>
<dbReference type="EMBL" id="UGWQ01000002">
    <property type="protein sequence ID" value="SUG26753.1"/>
    <property type="molecule type" value="Genomic_DNA"/>
</dbReference>
<dbReference type="AlphaFoldDB" id="A0A379SAW9"/>
<dbReference type="Proteomes" id="UP000254332">
    <property type="component" value="Unassembled WGS sequence"/>
</dbReference>
<gene>
    <name evidence="1" type="ORF">NCTC10718_04028</name>
</gene>
<proteinExistence type="predicted"/>